<gene>
    <name evidence="1" type="ORF">EXIGLDRAFT_732913</name>
</gene>
<protein>
    <submittedName>
        <fullName evidence="1">Uncharacterized protein</fullName>
    </submittedName>
</protein>
<proteinExistence type="predicted"/>
<keyword evidence="2" id="KW-1185">Reference proteome</keyword>
<organism evidence="1 2">
    <name type="scientific">Exidia glandulosa HHB12029</name>
    <dbReference type="NCBI Taxonomy" id="1314781"/>
    <lineage>
        <taxon>Eukaryota</taxon>
        <taxon>Fungi</taxon>
        <taxon>Dikarya</taxon>
        <taxon>Basidiomycota</taxon>
        <taxon>Agaricomycotina</taxon>
        <taxon>Agaricomycetes</taxon>
        <taxon>Auriculariales</taxon>
        <taxon>Exidiaceae</taxon>
        <taxon>Exidia</taxon>
    </lineage>
</organism>
<sequence>MDPRRHHAAAPLLAHCCSEGVYALLALRSIPDSTLQSKSYDYCDALGYNAPVDPPQPWQTLVPTADPSLIDLFTGDLGSGTLSLQSLRFAVTCSAHGSLTDPTNLGYNTLIEVLNMQSLRVAT</sequence>
<name>A0A165PTZ9_EXIGL</name>
<reference evidence="1 2" key="1">
    <citation type="journal article" date="2016" name="Mol. Biol. Evol.">
        <title>Comparative Genomics of Early-Diverging Mushroom-Forming Fungi Provides Insights into the Origins of Lignocellulose Decay Capabilities.</title>
        <authorList>
            <person name="Nagy L.G."/>
            <person name="Riley R."/>
            <person name="Tritt A."/>
            <person name="Adam C."/>
            <person name="Daum C."/>
            <person name="Floudas D."/>
            <person name="Sun H."/>
            <person name="Yadav J.S."/>
            <person name="Pangilinan J."/>
            <person name="Larsson K.H."/>
            <person name="Matsuura K."/>
            <person name="Barry K."/>
            <person name="Labutti K."/>
            <person name="Kuo R."/>
            <person name="Ohm R.A."/>
            <person name="Bhattacharya S.S."/>
            <person name="Shirouzu T."/>
            <person name="Yoshinaga Y."/>
            <person name="Martin F.M."/>
            <person name="Grigoriev I.V."/>
            <person name="Hibbett D.S."/>
        </authorList>
    </citation>
    <scope>NUCLEOTIDE SEQUENCE [LARGE SCALE GENOMIC DNA]</scope>
    <source>
        <strain evidence="1 2">HHB12029</strain>
    </source>
</reference>
<evidence type="ECO:0000313" key="1">
    <source>
        <dbReference type="EMBL" id="KZW02665.1"/>
    </source>
</evidence>
<dbReference type="AlphaFoldDB" id="A0A165PTZ9"/>
<dbReference type="InParanoid" id="A0A165PTZ9"/>
<dbReference type="EMBL" id="KV425887">
    <property type="protein sequence ID" value="KZW02665.1"/>
    <property type="molecule type" value="Genomic_DNA"/>
</dbReference>
<accession>A0A165PTZ9</accession>
<dbReference type="Proteomes" id="UP000077266">
    <property type="component" value="Unassembled WGS sequence"/>
</dbReference>
<evidence type="ECO:0000313" key="2">
    <source>
        <dbReference type="Proteomes" id="UP000077266"/>
    </source>
</evidence>